<dbReference type="EMBL" id="WELI01000033">
    <property type="protein sequence ID" value="KAB7725104.1"/>
    <property type="molecule type" value="Genomic_DNA"/>
</dbReference>
<name>A0A7J5TRL2_9BACT</name>
<gene>
    <name evidence="3" type="ORF">F5984_26435</name>
</gene>
<evidence type="ECO:0000313" key="3">
    <source>
        <dbReference type="EMBL" id="KAB7725104.1"/>
    </source>
</evidence>
<accession>A0A7J5TRL2</accession>
<protein>
    <submittedName>
        <fullName evidence="3">IS5 family transposase</fullName>
    </submittedName>
</protein>
<dbReference type="InterPro" id="IPR025161">
    <property type="entry name" value="IS402-like_dom"/>
</dbReference>
<dbReference type="GO" id="GO:0006313">
    <property type="term" value="P:DNA transposition"/>
    <property type="evidence" value="ECO:0007669"/>
    <property type="project" value="InterPro"/>
</dbReference>
<dbReference type="Pfam" id="PF01609">
    <property type="entry name" value="DDE_Tnp_1"/>
    <property type="match status" value="1"/>
</dbReference>
<dbReference type="NCBIfam" id="NF033580">
    <property type="entry name" value="transpos_IS5_3"/>
    <property type="match status" value="1"/>
</dbReference>
<dbReference type="Pfam" id="PF13340">
    <property type="entry name" value="DUF4096"/>
    <property type="match status" value="1"/>
</dbReference>
<keyword evidence="4" id="KW-1185">Reference proteome</keyword>
<reference evidence="3 4" key="1">
    <citation type="submission" date="2019-10" db="EMBL/GenBank/DDBJ databases">
        <title>Rudanella paleaurantiibacter sp. nov., isolated from sludge.</title>
        <authorList>
            <person name="Xu S.Q."/>
        </authorList>
    </citation>
    <scope>NUCLEOTIDE SEQUENCE [LARGE SCALE GENOMIC DNA]</scope>
    <source>
        <strain evidence="3 4">HX-22-17</strain>
    </source>
</reference>
<feature type="domain" description="Insertion element IS402-like" evidence="2">
    <location>
        <begin position="6"/>
        <end position="79"/>
    </location>
</feature>
<proteinExistence type="predicted"/>
<evidence type="ECO:0000259" key="1">
    <source>
        <dbReference type="Pfam" id="PF01609"/>
    </source>
</evidence>
<dbReference type="Proteomes" id="UP000488299">
    <property type="component" value="Unassembled WGS sequence"/>
</dbReference>
<dbReference type="PANTHER" id="PTHR30007:SF1">
    <property type="entry name" value="BLR1914 PROTEIN"/>
    <property type="match status" value="1"/>
</dbReference>
<feature type="domain" description="Transposase IS4-like" evidence="1">
    <location>
        <begin position="90"/>
        <end position="244"/>
    </location>
</feature>
<sequence>MRRYEITEQEWTKITPLLPGQAGSAGRKALDNRLFINAVLWIARSGAPWRDLPERFGNWNSNYRRFRRWAQAGVWKQVFDALQEPDLDWVMIDSTTVRAHQQAAGQKKVVSSKQALGRSRGGLTTKIHALVDALGNPIRIELSPGHAGDAPCAATLLADCEAFAVIADKAYDADWLLEGLAHNGCDAIIPSKVNRVEQRVIDENLYADRNKIERYFNRLKQYRRVATRYEKTASSFLAMVHLASSMILLL</sequence>
<evidence type="ECO:0000313" key="4">
    <source>
        <dbReference type="Proteomes" id="UP000488299"/>
    </source>
</evidence>
<dbReference type="RefSeq" id="WP_152127412.1">
    <property type="nucleotide sequence ID" value="NZ_WELI01000033.1"/>
</dbReference>
<dbReference type="InterPro" id="IPR002559">
    <property type="entry name" value="Transposase_11"/>
</dbReference>
<organism evidence="3 4">
    <name type="scientific">Rudanella paleaurantiibacter</name>
    <dbReference type="NCBI Taxonomy" id="2614655"/>
    <lineage>
        <taxon>Bacteria</taxon>
        <taxon>Pseudomonadati</taxon>
        <taxon>Bacteroidota</taxon>
        <taxon>Cytophagia</taxon>
        <taxon>Cytophagales</taxon>
        <taxon>Cytophagaceae</taxon>
        <taxon>Rudanella</taxon>
    </lineage>
</organism>
<dbReference type="GO" id="GO:0003677">
    <property type="term" value="F:DNA binding"/>
    <property type="evidence" value="ECO:0007669"/>
    <property type="project" value="InterPro"/>
</dbReference>
<dbReference type="PANTHER" id="PTHR30007">
    <property type="entry name" value="PHP DOMAIN PROTEIN"/>
    <property type="match status" value="1"/>
</dbReference>
<dbReference type="GO" id="GO:0004803">
    <property type="term" value="F:transposase activity"/>
    <property type="evidence" value="ECO:0007669"/>
    <property type="project" value="InterPro"/>
</dbReference>
<comment type="caution">
    <text evidence="3">The sequence shown here is derived from an EMBL/GenBank/DDBJ whole genome shotgun (WGS) entry which is preliminary data.</text>
</comment>
<evidence type="ECO:0000259" key="2">
    <source>
        <dbReference type="Pfam" id="PF13340"/>
    </source>
</evidence>
<dbReference type="AlphaFoldDB" id="A0A7J5TRL2"/>